<name>A0ABS5PJF6_9FLAO</name>
<accession>A0ABS5PJF6</accession>
<keyword evidence="3" id="KW-1185">Reference proteome</keyword>
<organism evidence="2 3">
    <name type="scientific">Flavobacterium psychroterrae</name>
    <dbReference type="NCBI Taxonomy" id="2133767"/>
    <lineage>
        <taxon>Bacteria</taxon>
        <taxon>Pseudomonadati</taxon>
        <taxon>Bacteroidota</taxon>
        <taxon>Flavobacteriia</taxon>
        <taxon>Flavobacteriales</taxon>
        <taxon>Flavobacteriaceae</taxon>
        <taxon>Flavobacterium</taxon>
    </lineage>
</organism>
<protein>
    <submittedName>
        <fullName evidence="2">Uncharacterized protein</fullName>
    </submittedName>
</protein>
<feature type="compositionally biased region" description="Basic and acidic residues" evidence="1">
    <location>
        <begin position="20"/>
        <end position="37"/>
    </location>
</feature>
<evidence type="ECO:0000313" key="2">
    <source>
        <dbReference type="EMBL" id="MBS7234236.1"/>
    </source>
</evidence>
<comment type="caution">
    <text evidence="2">The sequence shown here is derived from an EMBL/GenBank/DDBJ whole genome shotgun (WGS) entry which is preliminary data.</text>
</comment>
<reference evidence="2 3" key="1">
    <citation type="journal article" date="2018" name="Int. J. Syst. Evol. Microbiol.">
        <title>Flavobacterium chryseum sp. nov. and Flavobacterium psychroterrae sp. nov., novel environmental bacteria isolated from Antarctica.</title>
        <authorList>
            <person name="Kralova S."/>
            <person name="Svec P."/>
            <person name="Busse H.J."/>
            <person name="Stankova E."/>
            <person name="Vaczi P."/>
            <person name="Sedlacek I."/>
        </authorList>
    </citation>
    <scope>NUCLEOTIDE SEQUENCE [LARGE SCALE GENOMIC DNA]</scope>
    <source>
        <strain evidence="2 3">CCM 8827</strain>
    </source>
</reference>
<gene>
    <name evidence="2" type="ORF">KHA90_24880</name>
</gene>
<dbReference type="RefSeq" id="WP_213308202.1">
    <property type="nucleotide sequence ID" value="NZ_JAGYVZ010000061.1"/>
</dbReference>
<dbReference type="Proteomes" id="UP000722625">
    <property type="component" value="Unassembled WGS sequence"/>
</dbReference>
<evidence type="ECO:0000256" key="1">
    <source>
        <dbReference type="SAM" id="MobiDB-lite"/>
    </source>
</evidence>
<proteinExistence type="predicted"/>
<sequence>MTSQQIKNKIAELELWLRDNPNHPDRATVQSDLRRLNTEQLGRNKGRDQKFHTNG</sequence>
<feature type="compositionally biased region" description="Basic and acidic residues" evidence="1">
    <location>
        <begin position="45"/>
        <end position="55"/>
    </location>
</feature>
<evidence type="ECO:0000313" key="3">
    <source>
        <dbReference type="Proteomes" id="UP000722625"/>
    </source>
</evidence>
<feature type="region of interest" description="Disordered" evidence="1">
    <location>
        <begin position="20"/>
        <end position="55"/>
    </location>
</feature>
<dbReference type="EMBL" id="JAGYVZ010000061">
    <property type="protein sequence ID" value="MBS7234236.1"/>
    <property type="molecule type" value="Genomic_DNA"/>
</dbReference>